<protein>
    <submittedName>
        <fullName evidence="1">Uncharacterized protein</fullName>
    </submittedName>
</protein>
<dbReference type="AlphaFoldDB" id="A0A2D3VGG9"/>
<dbReference type="EMBL" id="FJUY01000016">
    <property type="protein sequence ID" value="CZT23251.1"/>
    <property type="molecule type" value="Genomic_DNA"/>
</dbReference>
<proteinExistence type="predicted"/>
<evidence type="ECO:0000313" key="1">
    <source>
        <dbReference type="EMBL" id="CZT23251.1"/>
    </source>
</evidence>
<name>A0A2D3VGG9_9PEZI</name>
<keyword evidence="2" id="KW-1185">Reference proteome</keyword>
<dbReference type="RefSeq" id="XP_023629975.1">
    <property type="nucleotide sequence ID" value="XM_023774207.1"/>
</dbReference>
<dbReference type="GeneID" id="35604041"/>
<organism evidence="1 2">
    <name type="scientific">Ramularia collo-cygni</name>
    <dbReference type="NCBI Taxonomy" id="112498"/>
    <lineage>
        <taxon>Eukaryota</taxon>
        <taxon>Fungi</taxon>
        <taxon>Dikarya</taxon>
        <taxon>Ascomycota</taxon>
        <taxon>Pezizomycotina</taxon>
        <taxon>Dothideomycetes</taxon>
        <taxon>Dothideomycetidae</taxon>
        <taxon>Mycosphaerellales</taxon>
        <taxon>Mycosphaerellaceae</taxon>
        <taxon>Ramularia</taxon>
    </lineage>
</organism>
<sequence>MQHFRHYDQSFGELCKLPGVLQDITYHAVGTSECRTCLCLYVKFTDESVFIAHMSASLIDEFPPQSSSSSSSSSSISKEAKREKNLANWTSSAEKGESLKQFVLKQLRSSAATGSKEDLSNKTPIEAFFVCPAIAYHGPTANGRYIRDAIQEFFHPFPVQAFKGHGFVAGPGISTVVMGWDDGALETEPQPSEREKGPNVYGWKEVGRVVVDDESFDDMEKGQWSFYYYMDRWGTHGEQVARFDEKEYGGR</sequence>
<evidence type="ECO:0000313" key="2">
    <source>
        <dbReference type="Proteomes" id="UP000225277"/>
    </source>
</evidence>
<gene>
    <name evidence="1" type="ORF">RCC_08962</name>
</gene>
<accession>A0A2D3VGG9</accession>
<reference evidence="1 2" key="1">
    <citation type="submission" date="2016-03" db="EMBL/GenBank/DDBJ databases">
        <authorList>
            <person name="Ploux O."/>
        </authorList>
    </citation>
    <scope>NUCLEOTIDE SEQUENCE [LARGE SCALE GENOMIC DNA]</scope>
    <source>
        <strain evidence="1 2">URUG2</strain>
    </source>
</reference>
<dbReference type="Proteomes" id="UP000225277">
    <property type="component" value="Unassembled WGS sequence"/>
</dbReference>